<name>A0AC34G3K6_9BILA</name>
<protein>
    <submittedName>
        <fullName evidence="2">Nematode cuticle collagen N-terminal domain-containing protein</fullName>
    </submittedName>
</protein>
<sequence>MSTSTGTRVLVGLTIATSATVICASLVMVGFIFRDINNLYDEVMDDMVEFKGIANDAWQGMMTFQRPSNGKTNVFTSIFRTKRQYDSGVVDSSNDAAAGGCNCGQQPNNCPAGPPGPAGQPGTPGEDGQPGQPGQAGQDGASSDSGYGEQKACISCPAGPAGPPGPDGPAGPPG</sequence>
<accession>A0AC34G3K6</accession>
<dbReference type="Proteomes" id="UP000887579">
    <property type="component" value="Unplaced"/>
</dbReference>
<organism evidence="1 2">
    <name type="scientific">Panagrolaimus sp. ES5</name>
    <dbReference type="NCBI Taxonomy" id="591445"/>
    <lineage>
        <taxon>Eukaryota</taxon>
        <taxon>Metazoa</taxon>
        <taxon>Ecdysozoa</taxon>
        <taxon>Nematoda</taxon>
        <taxon>Chromadorea</taxon>
        <taxon>Rhabditida</taxon>
        <taxon>Tylenchina</taxon>
        <taxon>Panagrolaimomorpha</taxon>
        <taxon>Panagrolaimoidea</taxon>
        <taxon>Panagrolaimidae</taxon>
        <taxon>Panagrolaimus</taxon>
    </lineage>
</organism>
<evidence type="ECO:0000313" key="1">
    <source>
        <dbReference type="Proteomes" id="UP000887579"/>
    </source>
</evidence>
<evidence type="ECO:0000313" key="2">
    <source>
        <dbReference type="WBParaSite" id="ES5_v2.g24253.t1"/>
    </source>
</evidence>
<dbReference type="WBParaSite" id="ES5_v2.g24253.t1">
    <property type="protein sequence ID" value="ES5_v2.g24253.t1"/>
    <property type="gene ID" value="ES5_v2.g24253"/>
</dbReference>
<proteinExistence type="predicted"/>
<reference evidence="2" key="1">
    <citation type="submission" date="2022-11" db="UniProtKB">
        <authorList>
            <consortium name="WormBaseParasite"/>
        </authorList>
    </citation>
    <scope>IDENTIFICATION</scope>
</reference>